<evidence type="ECO:0000313" key="1">
    <source>
        <dbReference type="EMBL" id="PSN74568.1"/>
    </source>
</evidence>
<name>A0A2T2PB14_CORCC</name>
<proteinExistence type="predicted"/>
<dbReference type="Proteomes" id="UP000240883">
    <property type="component" value="Unassembled WGS sequence"/>
</dbReference>
<organism evidence="1 2">
    <name type="scientific">Corynespora cassiicola Philippines</name>
    <dbReference type="NCBI Taxonomy" id="1448308"/>
    <lineage>
        <taxon>Eukaryota</taxon>
        <taxon>Fungi</taxon>
        <taxon>Dikarya</taxon>
        <taxon>Ascomycota</taxon>
        <taxon>Pezizomycotina</taxon>
        <taxon>Dothideomycetes</taxon>
        <taxon>Pleosporomycetidae</taxon>
        <taxon>Pleosporales</taxon>
        <taxon>Corynesporascaceae</taxon>
        <taxon>Corynespora</taxon>
    </lineage>
</organism>
<sequence>MHAREKKKSTVLHLQDALYSSPADIHNYWQLCHMSKTINAPYTPRIHDPKCDCVDQAEVEDVTERNRNKTKHKNTMLANCRP</sequence>
<keyword evidence="2" id="KW-1185">Reference proteome</keyword>
<evidence type="ECO:0000313" key="2">
    <source>
        <dbReference type="Proteomes" id="UP000240883"/>
    </source>
</evidence>
<gene>
    <name evidence="1" type="ORF">BS50DRAFT_18728</name>
</gene>
<dbReference type="EMBL" id="KZ678128">
    <property type="protein sequence ID" value="PSN74568.1"/>
    <property type="molecule type" value="Genomic_DNA"/>
</dbReference>
<reference evidence="1 2" key="1">
    <citation type="journal article" date="2018" name="Front. Microbiol.">
        <title>Genome-Wide Analysis of Corynespora cassiicola Leaf Fall Disease Putative Effectors.</title>
        <authorList>
            <person name="Lopez D."/>
            <person name="Ribeiro S."/>
            <person name="Label P."/>
            <person name="Fumanal B."/>
            <person name="Venisse J.S."/>
            <person name="Kohler A."/>
            <person name="de Oliveira R.R."/>
            <person name="Labutti K."/>
            <person name="Lipzen A."/>
            <person name="Lail K."/>
            <person name="Bauer D."/>
            <person name="Ohm R.A."/>
            <person name="Barry K.W."/>
            <person name="Spatafora J."/>
            <person name="Grigoriev I.V."/>
            <person name="Martin F.M."/>
            <person name="Pujade-Renaud V."/>
        </authorList>
    </citation>
    <scope>NUCLEOTIDE SEQUENCE [LARGE SCALE GENOMIC DNA]</scope>
    <source>
        <strain evidence="1 2">Philippines</strain>
    </source>
</reference>
<protein>
    <submittedName>
        <fullName evidence="1">Uncharacterized protein</fullName>
    </submittedName>
</protein>
<dbReference type="AlphaFoldDB" id="A0A2T2PB14"/>
<accession>A0A2T2PB14</accession>